<evidence type="ECO:0000256" key="1">
    <source>
        <dbReference type="ARBA" id="ARBA00022588"/>
    </source>
</evidence>
<evidence type="ECO:0000259" key="8">
    <source>
        <dbReference type="PROSITE" id="PS50089"/>
    </source>
</evidence>
<dbReference type="AlphaFoldDB" id="A0AAJ7LVB3"/>
<dbReference type="KEGG" id="lcf:108883928"/>
<dbReference type="SUPFAM" id="SSF57850">
    <property type="entry name" value="RING/U-box"/>
    <property type="match status" value="1"/>
</dbReference>
<dbReference type="RefSeq" id="XP_018533029.1">
    <property type="nucleotide sequence ID" value="XM_018677513.2"/>
</dbReference>
<dbReference type="SMART" id="SM00336">
    <property type="entry name" value="BBOX"/>
    <property type="match status" value="2"/>
</dbReference>
<keyword evidence="5" id="KW-0391">Immunity</keyword>
<dbReference type="Pfam" id="PF13445">
    <property type="entry name" value="zf-RING_UBOX"/>
    <property type="match status" value="1"/>
</dbReference>
<dbReference type="Pfam" id="PF00622">
    <property type="entry name" value="SPRY"/>
    <property type="match status" value="1"/>
</dbReference>
<keyword evidence="12" id="KW-0436">Ligase</keyword>
<dbReference type="Pfam" id="PF13765">
    <property type="entry name" value="PRY"/>
    <property type="match status" value="1"/>
</dbReference>
<accession>A0AAJ7LVB3</accession>
<evidence type="ECO:0000313" key="12">
    <source>
        <dbReference type="RefSeq" id="XP_018533029.1"/>
    </source>
</evidence>
<feature type="transmembrane region" description="Helical" evidence="7">
    <location>
        <begin position="233"/>
        <end position="253"/>
    </location>
</feature>
<evidence type="ECO:0000256" key="2">
    <source>
        <dbReference type="ARBA" id="ARBA00022723"/>
    </source>
</evidence>
<evidence type="ECO:0000259" key="9">
    <source>
        <dbReference type="PROSITE" id="PS50119"/>
    </source>
</evidence>
<dbReference type="SMART" id="SM00589">
    <property type="entry name" value="PRY"/>
    <property type="match status" value="1"/>
</dbReference>
<dbReference type="SUPFAM" id="SSF49899">
    <property type="entry name" value="Concanavalin A-like lectins/glucanases"/>
    <property type="match status" value="1"/>
</dbReference>
<dbReference type="InterPro" id="IPR001870">
    <property type="entry name" value="B30.2/SPRY"/>
</dbReference>
<dbReference type="Gene3D" id="2.60.120.920">
    <property type="match status" value="1"/>
</dbReference>
<dbReference type="InterPro" id="IPR051051">
    <property type="entry name" value="E3_ubiq-ligase_TRIM/RNF"/>
</dbReference>
<feature type="domain" description="B box-type" evidence="9">
    <location>
        <begin position="142"/>
        <end position="194"/>
    </location>
</feature>
<evidence type="ECO:0000256" key="5">
    <source>
        <dbReference type="ARBA" id="ARBA00022859"/>
    </source>
</evidence>
<proteinExistence type="predicted"/>
<dbReference type="InterPro" id="IPR000315">
    <property type="entry name" value="Znf_B-box"/>
</dbReference>
<sequence length="476" mass="54448">MEDTDKNHLKEMLTCPICQDIFKDPRQLPCGHSLCMGCLEKMMDHSSDIPFRCPDCRSFFGQIIKVQKSYTLSNIVEDFRENSRTQGKRTKAVYCDYCPEKNTVAMKMCLKCEVSMCKEHVKNHLELPVFTGHPLVRPLGDLKERKCPQHEDEVLRYYCKTSRRYICNICALENKQHNLATEASTVLRRQLTEYMDQRFTALKEQITQSTDSVKKLRADIQHEKQKVNPADSYLNNVTVMLICLWFIVLYYAYNYSVENQALTEALDKQQNRVYNIYSTIADLLVEHPMWSYTYPGTQDKGVLILDANTVSPFLGLSADLQTAERVNAKLDYPKHKNRFDEAPQVLSTLCFSSGTHTWEVEVEGYWDIAVSYKSIQRKSKSSAFGKNAVSWSLTHNGKGKLFAYHNNEKTALSGTLQSSRIAVMVNFEKGNITFSAVESTVIQLHEFKVKLTQPVCLGLGLYRVDPPSRASIIKAS</sequence>
<feature type="domain" description="RING-type" evidence="8">
    <location>
        <begin position="15"/>
        <end position="57"/>
    </location>
</feature>
<dbReference type="CDD" id="cd19756">
    <property type="entry name" value="Bbox2"/>
    <property type="match status" value="1"/>
</dbReference>
<dbReference type="SMART" id="SM00184">
    <property type="entry name" value="RING"/>
    <property type="match status" value="1"/>
</dbReference>
<dbReference type="InterPro" id="IPR001841">
    <property type="entry name" value="Znf_RING"/>
</dbReference>
<feature type="domain" description="B30.2/SPRY" evidence="10">
    <location>
        <begin position="282"/>
        <end position="476"/>
    </location>
</feature>
<dbReference type="GO" id="GO:0045087">
    <property type="term" value="P:innate immune response"/>
    <property type="evidence" value="ECO:0007669"/>
    <property type="project" value="UniProtKB-KW"/>
</dbReference>
<dbReference type="SUPFAM" id="SSF57845">
    <property type="entry name" value="B-box zinc-binding domain"/>
    <property type="match status" value="1"/>
</dbReference>
<dbReference type="PROSITE" id="PS50188">
    <property type="entry name" value="B302_SPRY"/>
    <property type="match status" value="1"/>
</dbReference>
<evidence type="ECO:0000259" key="10">
    <source>
        <dbReference type="PROSITE" id="PS50188"/>
    </source>
</evidence>
<dbReference type="GO" id="GO:0005737">
    <property type="term" value="C:cytoplasm"/>
    <property type="evidence" value="ECO:0007669"/>
    <property type="project" value="UniProtKB-ARBA"/>
</dbReference>
<dbReference type="InterPro" id="IPR043136">
    <property type="entry name" value="B30.2/SPRY_sf"/>
</dbReference>
<dbReference type="PRINTS" id="PR01407">
    <property type="entry name" value="BUTYPHLNCDUF"/>
</dbReference>
<dbReference type="PANTHER" id="PTHR25465:SF73">
    <property type="entry name" value="E3 UBIQUITIN_ISG15 LIGASE TRIM25 ISOFORM X1"/>
    <property type="match status" value="1"/>
</dbReference>
<dbReference type="InterPro" id="IPR027370">
    <property type="entry name" value="Znf-RING_euk"/>
</dbReference>
<evidence type="ECO:0000256" key="6">
    <source>
        <dbReference type="PROSITE-ProRule" id="PRU00024"/>
    </source>
</evidence>
<keyword evidence="1" id="KW-0399">Innate immunity</keyword>
<dbReference type="InterPro" id="IPR013083">
    <property type="entry name" value="Znf_RING/FYVE/PHD"/>
</dbReference>
<dbReference type="PANTHER" id="PTHR25465">
    <property type="entry name" value="B-BOX DOMAIN CONTAINING"/>
    <property type="match status" value="1"/>
</dbReference>
<dbReference type="Pfam" id="PF00643">
    <property type="entry name" value="zf-B_box"/>
    <property type="match status" value="1"/>
</dbReference>
<name>A0AAJ7LVB3_LATCA</name>
<dbReference type="CDD" id="cd19802">
    <property type="entry name" value="Bbox1_TRIM8-like"/>
    <property type="match status" value="1"/>
</dbReference>
<dbReference type="SMART" id="SM00449">
    <property type="entry name" value="SPRY"/>
    <property type="match status" value="1"/>
</dbReference>
<dbReference type="GeneID" id="108883928"/>
<dbReference type="InterPro" id="IPR003879">
    <property type="entry name" value="Butyrophylin_SPRY"/>
</dbReference>
<dbReference type="PROSITE" id="PS50119">
    <property type="entry name" value="ZF_BBOX"/>
    <property type="match status" value="1"/>
</dbReference>
<dbReference type="PROSITE" id="PS00518">
    <property type="entry name" value="ZF_RING_1"/>
    <property type="match status" value="1"/>
</dbReference>
<dbReference type="Proteomes" id="UP000694890">
    <property type="component" value="Linkage group LG4"/>
</dbReference>
<evidence type="ECO:0000313" key="11">
    <source>
        <dbReference type="Proteomes" id="UP000694890"/>
    </source>
</evidence>
<organism evidence="11 12">
    <name type="scientific">Lates calcarifer</name>
    <name type="common">Barramundi</name>
    <name type="synonym">Holocentrus calcarifer</name>
    <dbReference type="NCBI Taxonomy" id="8187"/>
    <lineage>
        <taxon>Eukaryota</taxon>
        <taxon>Metazoa</taxon>
        <taxon>Chordata</taxon>
        <taxon>Craniata</taxon>
        <taxon>Vertebrata</taxon>
        <taxon>Euteleostomi</taxon>
        <taxon>Actinopterygii</taxon>
        <taxon>Neopterygii</taxon>
        <taxon>Teleostei</taxon>
        <taxon>Neoteleostei</taxon>
        <taxon>Acanthomorphata</taxon>
        <taxon>Carangaria</taxon>
        <taxon>Carangaria incertae sedis</taxon>
        <taxon>Centropomidae</taxon>
        <taxon>Lates</taxon>
    </lineage>
</organism>
<keyword evidence="4" id="KW-0862">Zinc</keyword>
<gene>
    <name evidence="12" type="primary">LOC108883928</name>
</gene>
<dbReference type="Gene3D" id="3.30.160.60">
    <property type="entry name" value="Classic Zinc Finger"/>
    <property type="match status" value="1"/>
</dbReference>
<evidence type="ECO:0000256" key="3">
    <source>
        <dbReference type="ARBA" id="ARBA00022771"/>
    </source>
</evidence>
<dbReference type="GO" id="GO:0016874">
    <property type="term" value="F:ligase activity"/>
    <property type="evidence" value="ECO:0007669"/>
    <property type="project" value="UniProtKB-KW"/>
</dbReference>
<dbReference type="InterPro" id="IPR003877">
    <property type="entry name" value="SPRY_dom"/>
</dbReference>
<dbReference type="GO" id="GO:0008270">
    <property type="term" value="F:zinc ion binding"/>
    <property type="evidence" value="ECO:0007669"/>
    <property type="project" value="UniProtKB-KW"/>
</dbReference>
<dbReference type="Gene3D" id="3.30.40.10">
    <property type="entry name" value="Zinc/RING finger domain, C3HC4 (zinc finger)"/>
    <property type="match status" value="1"/>
</dbReference>
<dbReference type="PROSITE" id="PS50089">
    <property type="entry name" value="ZF_RING_2"/>
    <property type="match status" value="1"/>
</dbReference>
<keyword evidence="2" id="KW-0479">Metal-binding</keyword>
<reference evidence="12" key="1">
    <citation type="submission" date="2025-08" db="UniProtKB">
        <authorList>
            <consortium name="RefSeq"/>
        </authorList>
    </citation>
    <scope>IDENTIFICATION</scope>
    <source>
        <tissue evidence="12">Brain</tissue>
    </source>
</reference>
<keyword evidence="7" id="KW-0472">Membrane</keyword>
<keyword evidence="7" id="KW-1133">Transmembrane helix</keyword>
<evidence type="ECO:0000256" key="4">
    <source>
        <dbReference type="ARBA" id="ARBA00022833"/>
    </source>
</evidence>
<dbReference type="InterPro" id="IPR006574">
    <property type="entry name" value="PRY"/>
</dbReference>
<evidence type="ECO:0000256" key="7">
    <source>
        <dbReference type="SAM" id="Phobius"/>
    </source>
</evidence>
<keyword evidence="7" id="KW-0812">Transmembrane</keyword>
<keyword evidence="3 6" id="KW-0863">Zinc-finger</keyword>
<dbReference type="Gene3D" id="4.10.830.40">
    <property type="match status" value="1"/>
</dbReference>
<dbReference type="InterPro" id="IPR013320">
    <property type="entry name" value="ConA-like_dom_sf"/>
</dbReference>
<dbReference type="InterPro" id="IPR017907">
    <property type="entry name" value="Znf_RING_CS"/>
</dbReference>
<protein>
    <submittedName>
        <fullName evidence="12">E3 ubiquitin/ISG15 ligase TRIM25 isoform X1</fullName>
    </submittedName>
</protein>